<reference evidence="1 2" key="1">
    <citation type="submission" date="2019-09" db="EMBL/GenBank/DDBJ databases">
        <authorList>
            <person name="Chandra G."/>
            <person name="Truman W A."/>
        </authorList>
    </citation>
    <scope>NUCLEOTIDE SEQUENCE [LARGE SCALE GENOMIC DNA]</scope>
    <source>
        <strain evidence="1">PS662</strain>
    </source>
</reference>
<dbReference type="AlphaFoldDB" id="A0A5E6U6Q5"/>
<dbReference type="Proteomes" id="UP000326953">
    <property type="component" value="Unassembled WGS sequence"/>
</dbReference>
<dbReference type="InterPro" id="IPR027417">
    <property type="entry name" value="P-loop_NTPase"/>
</dbReference>
<protein>
    <recommendedName>
        <fullName evidence="3">AAA+ ATPase domain-containing protein</fullName>
    </recommendedName>
</protein>
<organism evidence="1 2">
    <name type="scientific">Pseudomonas fluorescens</name>
    <dbReference type="NCBI Taxonomy" id="294"/>
    <lineage>
        <taxon>Bacteria</taxon>
        <taxon>Pseudomonadati</taxon>
        <taxon>Pseudomonadota</taxon>
        <taxon>Gammaproteobacteria</taxon>
        <taxon>Pseudomonadales</taxon>
        <taxon>Pseudomonadaceae</taxon>
        <taxon>Pseudomonas</taxon>
    </lineage>
</organism>
<accession>A0A5E6U6Q5</accession>
<evidence type="ECO:0000313" key="1">
    <source>
        <dbReference type="EMBL" id="VVN00318.1"/>
    </source>
</evidence>
<gene>
    <name evidence="1" type="ORF">PS662_03312</name>
</gene>
<evidence type="ECO:0000313" key="2">
    <source>
        <dbReference type="Proteomes" id="UP000326953"/>
    </source>
</evidence>
<dbReference type="EMBL" id="CABVHK010000010">
    <property type="protein sequence ID" value="VVN00318.1"/>
    <property type="molecule type" value="Genomic_DNA"/>
</dbReference>
<evidence type="ECO:0008006" key="3">
    <source>
        <dbReference type="Google" id="ProtNLM"/>
    </source>
</evidence>
<name>A0A5E6U6Q5_PSEFL</name>
<sequence>MINEMTEHNLTAKIKRIHNQFSSPTPQVVSATNTIVAALLNTNKVGSIHIILGKTGSGCSTVIQMCRKRLRRKFKNIVLLRSAPLNEEFNPWRLLLQHYGLYFDESDLKTKKTSIPRLVIDLIAHAAIDCIIFEDFSEGLNKSAEKQQAVKAWFSIARNSVCVDVILSTHNPSSAGWFENEESVTCHRIDEWEENLQFSLFIGELQESLRVKYKIGANFSAHGNQLYKLCNGNTGNLLNLVREYAVAELLSPSNADSQVTECLSLKNVVRHNAILFAAKSSQ</sequence>
<proteinExistence type="predicted"/>
<dbReference type="SUPFAM" id="SSF52540">
    <property type="entry name" value="P-loop containing nucleoside triphosphate hydrolases"/>
    <property type="match status" value="1"/>
</dbReference>